<dbReference type="eggNOG" id="ENOG502Z9D8">
    <property type="taxonomic scope" value="Bacteria"/>
</dbReference>
<comment type="caution">
    <text evidence="1">The sequence shown here is derived from an EMBL/GenBank/DDBJ whole genome shotgun (WGS) entry which is preliminary data.</text>
</comment>
<dbReference type="AlphaFoldDB" id="A0A086YA75"/>
<keyword evidence="2" id="KW-1185">Reference proteome</keyword>
<gene>
    <name evidence="1" type="ORF">CN97_09070</name>
</gene>
<protein>
    <submittedName>
        <fullName evidence="1">Uncharacterized protein</fullName>
    </submittedName>
</protein>
<evidence type="ECO:0000313" key="1">
    <source>
        <dbReference type="EMBL" id="KFI31175.1"/>
    </source>
</evidence>
<name>A0A086YA75_9RHOB</name>
<organism evidence="1 2">
    <name type="scientific">Haematobacter massiliensis</name>
    <dbReference type="NCBI Taxonomy" id="195105"/>
    <lineage>
        <taxon>Bacteria</taxon>
        <taxon>Pseudomonadati</taxon>
        <taxon>Pseudomonadota</taxon>
        <taxon>Alphaproteobacteria</taxon>
        <taxon>Rhodobacterales</taxon>
        <taxon>Paracoccaceae</taxon>
        <taxon>Haematobacter</taxon>
    </lineage>
</organism>
<accession>A0A086YA75</accession>
<evidence type="ECO:0000313" key="2">
    <source>
        <dbReference type="Proteomes" id="UP000028826"/>
    </source>
</evidence>
<proteinExistence type="predicted"/>
<sequence length="204" mass="22079">MTPDAVARLFTHPDGSYRFARWRRPIVPVVFGVDDATLTTFKGAVEAMVVLAGHRMAETDPEMGANLFLFFCQEWQELLAVPDLEGLLPDLGPLVERLTAEGAHHYRAFRFEADGAIRAAVSVLRIEGALADVPAETLALNEMAHLILLWAEGAFPQGPLALAGDHAVLRPEVAGVIRAAYDPVMPVAARDPSHALRLAARVAV</sequence>
<dbReference type="RefSeq" id="WP_035707396.1">
    <property type="nucleotide sequence ID" value="NZ_CAMIFG010000050.1"/>
</dbReference>
<dbReference type="Proteomes" id="UP000028826">
    <property type="component" value="Unassembled WGS sequence"/>
</dbReference>
<dbReference type="OrthoDB" id="7827308at2"/>
<dbReference type="STRING" id="195105.CN97_09070"/>
<dbReference type="EMBL" id="JGYG01000002">
    <property type="protein sequence ID" value="KFI31175.1"/>
    <property type="molecule type" value="Genomic_DNA"/>
</dbReference>
<reference evidence="1 2" key="1">
    <citation type="submission" date="2014-03" db="EMBL/GenBank/DDBJ databases">
        <title>Genome of Haematobacter massiliensis CCUG 47968.</title>
        <authorList>
            <person name="Wang D."/>
            <person name="Wang G."/>
        </authorList>
    </citation>
    <scope>NUCLEOTIDE SEQUENCE [LARGE SCALE GENOMIC DNA]</scope>
    <source>
        <strain evidence="1 2">CCUG 47968</strain>
    </source>
</reference>